<dbReference type="PANTHER" id="PTHR12558">
    <property type="entry name" value="CELL DIVISION CYCLE 16,23,27"/>
    <property type="match status" value="1"/>
</dbReference>
<feature type="compositionally biased region" description="Low complexity" evidence="2">
    <location>
        <begin position="19"/>
        <end position="31"/>
    </location>
</feature>
<feature type="repeat" description="TPR" evidence="1">
    <location>
        <begin position="532"/>
        <end position="565"/>
    </location>
</feature>
<accession>A0A1S2VQ89</accession>
<dbReference type="PANTHER" id="PTHR12558:SF13">
    <property type="entry name" value="CELL DIVISION CYCLE PROTEIN 27 HOMOLOG"/>
    <property type="match status" value="1"/>
</dbReference>
<evidence type="ECO:0000313" key="3">
    <source>
        <dbReference type="EMBL" id="OIN60346.1"/>
    </source>
</evidence>
<comment type="caution">
    <text evidence="3">The sequence shown here is derived from an EMBL/GenBank/DDBJ whole genome shotgun (WGS) entry which is preliminary data.</text>
</comment>
<dbReference type="SMART" id="SM00671">
    <property type="entry name" value="SEL1"/>
    <property type="match status" value="2"/>
</dbReference>
<feature type="region of interest" description="Disordered" evidence="2">
    <location>
        <begin position="578"/>
        <end position="616"/>
    </location>
</feature>
<evidence type="ECO:0000313" key="4">
    <source>
        <dbReference type="Proteomes" id="UP000181790"/>
    </source>
</evidence>
<dbReference type="PROSITE" id="PS50293">
    <property type="entry name" value="TPR_REGION"/>
    <property type="match status" value="1"/>
</dbReference>
<evidence type="ECO:0000256" key="1">
    <source>
        <dbReference type="PROSITE-ProRule" id="PRU00339"/>
    </source>
</evidence>
<dbReference type="Pfam" id="PF13181">
    <property type="entry name" value="TPR_8"/>
    <property type="match status" value="1"/>
</dbReference>
<organism evidence="3 4">
    <name type="scientific">Arsenicibacter rosenii</name>
    <dbReference type="NCBI Taxonomy" id="1750698"/>
    <lineage>
        <taxon>Bacteria</taxon>
        <taxon>Pseudomonadati</taxon>
        <taxon>Bacteroidota</taxon>
        <taxon>Cytophagia</taxon>
        <taxon>Cytophagales</taxon>
        <taxon>Spirosomataceae</taxon>
        <taxon>Arsenicibacter</taxon>
    </lineage>
</organism>
<name>A0A1S2VQ89_9BACT</name>
<dbReference type="Pfam" id="PF13432">
    <property type="entry name" value="TPR_16"/>
    <property type="match status" value="1"/>
</dbReference>
<sequence>MSVASVSPLWAQDVNAKPQQQSTTTQPATDQKQPAMPAVKQPATGMQPTTQAAQPAAKAPAANAVAAAQPAPKTAGEDPVEQGFEALRDGQIEEAKAIFDKEVAADKKDYLGMVGQGSVALIKGDVNAAKETFATVEKKAKKKNPDWLYHIAEAYTLTQNKQYADEALRLINLVLENEKAEKKAGYYLVKGDAFWLKNQGGDAVSAYEAALQLQPQNPHALTQIGRIFKSSKNYTNARDYFVKAIGIDSTNAEAYYELGDLYTLGRNYRSAAFNYKKAIDNSQNVPDSTLLNYTKMAFLAEDYKNMMTYLDKIKNKDAIVNTNPVRRMYAYAYVTEDYKQYDKALELMKQVLENNDVKKDSLVRTLDYAAIGQAYANLEGPGYDSLAIDYLTKASVEDTAKTFYGDVANLYYTKKKDYANAARAYEKLNDWKETHNQKVASQDYFNLGRSAYFGFTINKDSTLITKADSAFAKLAEVNPTYGGAYLWRARVNRYMPDSLANDRALGHYKTLIAFADTVSASSPNKITPKDLAEAHSFIGYSYYTQKDFDNAMASINKALELDPSNKMATQLIDNINKSKTVAKSGKTTAAPKRTTPTKASSPKPKAGNNDSPGGGR</sequence>
<proteinExistence type="predicted"/>
<dbReference type="SUPFAM" id="SSF48452">
    <property type="entry name" value="TPR-like"/>
    <property type="match status" value="3"/>
</dbReference>
<dbReference type="InterPro" id="IPR006597">
    <property type="entry name" value="Sel1-like"/>
</dbReference>
<dbReference type="InterPro" id="IPR019734">
    <property type="entry name" value="TPR_rpt"/>
</dbReference>
<dbReference type="AlphaFoldDB" id="A0A1S2VQ89"/>
<gene>
    <name evidence="3" type="ORF">BLX24_05835</name>
</gene>
<dbReference type="PROSITE" id="PS50005">
    <property type="entry name" value="TPR"/>
    <property type="match status" value="4"/>
</dbReference>
<keyword evidence="4" id="KW-1185">Reference proteome</keyword>
<evidence type="ECO:0000256" key="2">
    <source>
        <dbReference type="SAM" id="MobiDB-lite"/>
    </source>
</evidence>
<feature type="repeat" description="TPR" evidence="1">
    <location>
        <begin position="184"/>
        <end position="217"/>
    </location>
</feature>
<keyword evidence="1" id="KW-0802">TPR repeat</keyword>
<protein>
    <submittedName>
        <fullName evidence="3">Uncharacterized protein</fullName>
    </submittedName>
</protein>
<feature type="repeat" description="TPR" evidence="1">
    <location>
        <begin position="252"/>
        <end position="285"/>
    </location>
</feature>
<dbReference type="Pfam" id="PF00515">
    <property type="entry name" value="TPR_1"/>
    <property type="match status" value="1"/>
</dbReference>
<reference evidence="3 4" key="1">
    <citation type="submission" date="2016-10" db="EMBL/GenBank/DDBJ databases">
        <title>Arsenicibacter rosenii gen. nov., sp. nov., an efficient arsenic-methylating bacterium isolated from an arsenic-contaminated paddy soil.</title>
        <authorList>
            <person name="Huang K."/>
        </authorList>
    </citation>
    <scope>NUCLEOTIDE SEQUENCE [LARGE SCALE GENOMIC DNA]</scope>
    <source>
        <strain evidence="3 4">SM-1</strain>
    </source>
</reference>
<dbReference type="InterPro" id="IPR011990">
    <property type="entry name" value="TPR-like_helical_dom_sf"/>
</dbReference>
<dbReference type="EMBL" id="MORL01000002">
    <property type="protein sequence ID" value="OIN60346.1"/>
    <property type="molecule type" value="Genomic_DNA"/>
</dbReference>
<feature type="compositionally biased region" description="Low complexity" evidence="2">
    <location>
        <begin position="586"/>
        <end position="599"/>
    </location>
</feature>
<feature type="repeat" description="TPR" evidence="1">
    <location>
        <begin position="218"/>
        <end position="251"/>
    </location>
</feature>
<dbReference type="Gene3D" id="1.25.40.10">
    <property type="entry name" value="Tetratricopeptide repeat domain"/>
    <property type="match status" value="3"/>
</dbReference>
<dbReference type="SMART" id="SM00028">
    <property type="entry name" value="TPR"/>
    <property type="match status" value="4"/>
</dbReference>
<feature type="region of interest" description="Disordered" evidence="2">
    <location>
        <begin position="1"/>
        <end position="79"/>
    </location>
</feature>
<feature type="compositionally biased region" description="Low complexity" evidence="2">
    <location>
        <begin position="41"/>
        <end position="74"/>
    </location>
</feature>
<dbReference type="Proteomes" id="UP000181790">
    <property type="component" value="Unassembled WGS sequence"/>
</dbReference>